<evidence type="ECO:0000313" key="1">
    <source>
        <dbReference type="EMBL" id="KAJ7571141.1"/>
    </source>
</evidence>
<evidence type="ECO:0000313" key="2">
    <source>
        <dbReference type="Proteomes" id="UP001162992"/>
    </source>
</evidence>
<reference evidence="2" key="1">
    <citation type="journal article" date="2024" name="Proc. Natl. Acad. Sci. U.S.A.">
        <title>Extraordinary preservation of gene collinearity over three hundred million years revealed in homosporous lycophytes.</title>
        <authorList>
            <person name="Li C."/>
            <person name="Wickell D."/>
            <person name="Kuo L.Y."/>
            <person name="Chen X."/>
            <person name="Nie B."/>
            <person name="Liao X."/>
            <person name="Peng D."/>
            <person name="Ji J."/>
            <person name="Jenkins J."/>
            <person name="Williams M."/>
            <person name="Shu S."/>
            <person name="Plott C."/>
            <person name="Barry K."/>
            <person name="Rajasekar S."/>
            <person name="Grimwood J."/>
            <person name="Han X."/>
            <person name="Sun S."/>
            <person name="Hou Z."/>
            <person name="He W."/>
            <person name="Dai G."/>
            <person name="Sun C."/>
            <person name="Schmutz J."/>
            <person name="Leebens-Mack J.H."/>
            <person name="Li F.W."/>
            <person name="Wang L."/>
        </authorList>
    </citation>
    <scope>NUCLEOTIDE SEQUENCE [LARGE SCALE GENOMIC DNA]</scope>
    <source>
        <strain evidence="2">cv. PW_Plant_1</strain>
    </source>
</reference>
<accession>A0ACC2EXC4</accession>
<proteinExistence type="predicted"/>
<name>A0ACC2EXC4_DIPCM</name>
<sequence>MLSTLLPVTRQEFLANNTLTYSNAACDFSYVCDHPKPTTTTASAGSHVSDAPAVTERRRRGWQSARTMRRPNQETELVMKVLLKQAAAERRRGDGNLRER</sequence>
<keyword evidence="2" id="KW-1185">Reference proteome</keyword>
<dbReference type="Proteomes" id="UP001162992">
    <property type="component" value="Chromosome 1"/>
</dbReference>
<comment type="caution">
    <text evidence="1">The sequence shown here is derived from an EMBL/GenBank/DDBJ whole genome shotgun (WGS) entry which is preliminary data.</text>
</comment>
<dbReference type="EMBL" id="CM055092">
    <property type="protein sequence ID" value="KAJ7571141.1"/>
    <property type="molecule type" value="Genomic_DNA"/>
</dbReference>
<organism evidence="1 2">
    <name type="scientific">Diphasiastrum complanatum</name>
    <name type="common">Issler's clubmoss</name>
    <name type="synonym">Lycopodium complanatum</name>
    <dbReference type="NCBI Taxonomy" id="34168"/>
    <lineage>
        <taxon>Eukaryota</taxon>
        <taxon>Viridiplantae</taxon>
        <taxon>Streptophyta</taxon>
        <taxon>Embryophyta</taxon>
        <taxon>Tracheophyta</taxon>
        <taxon>Lycopodiopsida</taxon>
        <taxon>Lycopodiales</taxon>
        <taxon>Lycopodiaceae</taxon>
        <taxon>Lycopodioideae</taxon>
        <taxon>Diphasiastrum</taxon>
    </lineage>
</organism>
<protein>
    <submittedName>
        <fullName evidence="1">Uncharacterized protein</fullName>
    </submittedName>
</protein>
<gene>
    <name evidence="1" type="ORF">O6H91_01G151000</name>
</gene>